<organism evidence="2 3">
    <name type="scientific">Panagrellus redivivus</name>
    <name type="common">Microworm</name>
    <dbReference type="NCBI Taxonomy" id="6233"/>
    <lineage>
        <taxon>Eukaryota</taxon>
        <taxon>Metazoa</taxon>
        <taxon>Ecdysozoa</taxon>
        <taxon>Nematoda</taxon>
        <taxon>Chromadorea</taxon>
        <taxon>Rhabditida</taxon>
        <taxon>Tylenchina</taxon>
        <taxon>Panagrolaimomorpha</taxon>
        <taxon>Panagrolaimoidea</taxon>
        <taxon>Panagrolaimidae</taxon>
        <taxon>Panagrellus</taxon>
    </lineage>
</organism>
<evidence type="ECO:0000256" key="1">
    <source>
        <dbReference type="SAM" id="MobiDB-lite"/>
    </source>
</evidence>
<evidence type="ECO:0000313" key="2">
    <source>
        <dbReference type="Proteomes" id="UP000492821"/>
    </source>
</evidence>
<keyword evidence="2" id="KW-1185">Reference proteome</keyword>
<reference evidence="2" key="1">
    <citation type="journal article" date="2013" name="Genetics">
        <title>The draft genome and transcriptome of Panagrellus redivivus are shaped by the harsh demands of a free-living lifestyle.</title>
        <authorList>
            <person name="Srinivasan J."/>
            <person name="Dillman A.R."/>
            <person name="Macchietto M.G."/>
            <person name="Heikkinen L."/>
            <person name="Lakso M."/>
            <person name="Fracchia K.M."/>
            <person name="Antoshechkin I."/>
            <person name="Mortazavi A."/>
            <person name="Wong G."/>
            <person name="Sternberg P.W."/>
        </authorList>
    </citation>
    <scope>NUCLEOTIDE SEQUENCE [LARGE SCALE GENOMIC DNA]</scope>
    <source>
        <strain evidence="2">MT8872</strain>
    </source>
</reference>
<feature type="compositionally biased region" description="Polar residues" evidence="1">
    <location>
        <begin position="77"/>
        <end position="112"/>
    </location>
</feature>
<dbReference type="AlphaFoldDB" id="A0A7E4W150"/>
<sequence>MKDEDIKKVEQELDALLRSLDPNQHFVPSPKDPSPKGTKSVVASKETADKGDKSKEQEKPTAKKSEHESPIVGAAETTDNAFEQDSASQRRTKSNVSIGSKTLANTNGRNHH</sequence>
<evidence type="ECO:0000313" key="3">
    <source>
        <dbReference type="WBParaSite" id="Pan_g5587.t1"/>
    </source>
</evidence>
<reference evidence="3" key="2">
    <citation type="submission" date="2020-10" db="UniProtKB">
        <authorList>
            <consortium name="WormBaseParasite"/>
        </authorList>
    </citation>
    <scope>IDENTIFICATION</scope>
</reference>
<dbReference type="WBParaSite" id="Pan_g5587.t1">
    <property type="protein sequence ID" value="Pan_g5587.t1"/>
    <property type="gene ID" value="Pan_g5587"/>
</dbReference>
<feature type="region of interest" description="Disordered" evidence="1">
    <location>
        <begin position="17"/>
        <end position="112"/>
    </location>
</feature>
<name>A0A7E4W150_PANRE</name>
<feature type="compositionally biased region" description="Basic and acidic residues" evidence="1">
    <location>
        <begin position="46"/>
        <end position="69"/>
    </location>
</feature>
<proteinExistence type="predicted"/>
<protein>
    <submittedName>
        <fullName evidence="3">PAM2 domain-containing protein</fullName>
    </submittedName>
</protein>
<dbReference type="Proteomes" id="UP000492821">
    <property type="component" value="Unassembled WGS sequence"/>
</dbReference>
<accession>A0A7E4W150</accession>